<dbReference type="PANTHER" id="PTHR11952">
    <property type="entry name" value="UDP- GLUCOSE PYROPHOSPHORYLASE"/>
    <property type="match status" value="1"/>
</dbReference>
<evidence type="ECO:0000313" key="8">
    <source>
        <dbReference type="Proteomes" id="UP001162164"/>
    </source>
</evidence>
<protein>
    <recommendedName>
        <fullName evidence="3">UDP-N-acetylglucosamine diphosphorylase</fullName>
        <ecNumber evidence="3">2.7.7.23</ecNumber>
    </recommendedName>
</protein>
<dbReference type="Proteomes" id="UP001162164">
    <property type="component" value="Unassembled WGS sequence"/>
</dbReference>
<dbReference type="PANTHER" id="PTHR11952:SF2">
    <property type="entry name" value="LD24639P"/>
    <property type="match status" value="1"/>
</dbReference>
<evidence type="ECO:0000256" key="2">
    <source>
        <dbReference type="ARBA" id="ARBA00010401"/>
    </source>
</evidence>
<proteinExistence type="inferred from homology"/>
<comment type="caution">
    <text evidence="7">The sequence shown here is derived from an EMBL/GenBank/DDBJ whole genome shotgun (WGS) entry which is preliminary data.</text>
</comment>
<sequence length="224" mass="25047">MYTVYCVTKNADCGAKVINKGSPREQVGIVCQVDGHFQVVEYSEVTDTTANLRDSEGNLVFSAGSICNHFFATDFLKAVCKNYEAELRLHVAKKTIPYVDANGERVKPNEPNGIKIEKFIFDVFPFSQNFVTWEVQKHTEFSPLKNFEGVKKDCPSTARRDLFGLHKIYIEEAGGKVICDEVEISPLLSYAGENLTDTVSGKVYDNRTVLYSDEEVMSNGLCSN</sequence>
<keyword evidence="4" id="KW-0808">Transferase</keyword>
<dbReference type="EMBL" id="JAPWTJ010000005">
    <property type="protein sequence ID" value="KAJ8985968.1"/>
    <property type="molecule type" value="Genomic_DNA"/>
</dbReference>
<organism evidence="7 8">
    <name type="scientific">Molorchus minor</name>
    <dbReference type="NCBI Taxonomy" id="1323400"/>
    <lineage>
        <taxon>Eukaryota</taxon>
        <taxon>Metazoa</taxon>
        <taxon>Ecdysozoa</taxon>
        <taxon>Arthropoda</taxon>
        <taxon>Hexapoda</taxon>
        <taxon>Insecta</taxon>
        <taxon>Pterygota</taxon>
        <taxon>Neoptera</taxon>
        <taxon>Endopterygota</taxon>
        <taxon>Coleoptera</taxon>
        <taxon>Polyphaga</taxon>
        <taxon>Cucujiformia</taxon>
        <taxon>Chrysomeloidea</taxon>
        <taxon>Cerambycidae</taxon>
        <taxon>Lamiinae</taxon>
        <taxon>Monochamini</taxon>
        <taxon>Molorchus</taxon>
    </lineage>
</organism>
<evidence type="ECO:0000256" key="1">
    <source>
        <dbReference type="ARBA" id="ARBA00005208"/>
    </source>
</evidence>
<evidence type="ECO:0000256" key="4">
    <source>
        <dbReference type="ARBA" id="ARBA00022679"/>
    </source>
</evidence>
<dbReference type="InterPro" id="IPR002618">
    <property type="entry name" value="UDPGP_fam"/>
</dbReference>
<dbReference type="InterPro" id="IPR029044">
    <property type="entry name" value="Nucleotide-diphossugar_trans"/>
</dbReference>
<gene>
    <name evidence="7" type="ORF">NQ317_010726</name>
</gene>
<comment type="pathway">
    <text evidence="1">Nucleotide-sugar biosynthesis; UDP-N-acetyl-alpha-D-glucosamine biosynthesis; UDP-N-acetyl-alpha-D-glucosamine from N-acetyl-alpha-D-glucosamine 1-phosphate: step 1/1.</text>
</comment>
<reference evidence="7" key="1">
    <citation type="journal article" date="2023" name="Insect Mol. Biol.">
        <title>Genome sequencing provides insights into the evolution of gene families encoding plant cell wall-degrading enzymes in longhorned beetles.</title>
        <authorList>
            <person name="Shin N.R."/>
            <person name="Okamura Y."/>
            <person name="Kirsch R."/>
            <person name="Pauchet Y."/>
        </authorList>
    </citation>
    <scope>NUCLEOTIDE SEQUENCE</scope>
    <source>
        <strain evidence="7">MMC_N1</strain>
    </source>
</reference>
<keyword evidence="8" id="KW-1185">Reference proteome</keyword>
<keyword evidence="5" id="KW-0548">Nucleotidyltransferase</keyword>
<evidence type="ECO:0000256" key="3">
    <source>
        <dbReference type="ARBA" id="ARBA00012457"/>
    </source>
</evidence>
<name>A0ABQ9K5V9_9CUCU</name>
<comment type="similarity">
    <text evidence="2">Belongs to the UDPGP type 1 family.</text>
</comment>
<accession>A0ABQ9K5V9</accession>
<evidence type="ECO:0000256" key="6">
    <source>
        <dbReference type="ARBA" id="ARBA00048493"/>
    </source>
</evidence>
<dbReference type="InterPro" id="IPR039741">
    <property type="entry name" value="UDP-sugar_pyrophosphorylase"/>
</dbReference>
<dbReference type="EC" id="2.7.7.23" evidence="3"/>
<comment type="catalytic activity">
    <reaction evidence="6">
        <text>N-acetyl-alpha-D-glucosamine 1-phosphate + UTP + H(+) = UDP-N-acetyl-alpha-D-glucosamine + diphosphate</text>
        <dbReference type="Rhea" id="RHEA:13509"/>
        <dbReference type="ChEBI" id="CHEBI:15378"/>
        <dbReference type="ChEBI" id="CHEBI:33019"/>
        <dbReference type="ChEBI" id="CHEBI:46398"/>
        <dbReference type="ChEBI" id="CHEBI:57705"/>
        <dbReference type="ChEBI" id="CHEBI:57776"/>
        <dbReference type="EC" id="2.7.7.23"/>
    </reaction>
</comment>
<dbReference type="Pfam" id="PF01704">
    <property type="entry name" value="UDPGP"/>
    <property type="match status" value="1"/>
</dbReference>
<evidence type="ECO:0000256" key="5">
    <source>
        <dbReference type="ARBA" id="ARBA00022695"/>
    </source>
</evidence>
<evidence type="ECO:0000313" key="7">
    <source>
        <dbReference type="EMBL" id="KAJ8985968.1"/>
    </source>
</evidence>
<dbReference type="SUPFAM" id="SSF53448">
    <property type="entry name" value="Nucleotide-diphospho-sugar transferases"/>
    <property type="match status" value="1"/>
</dbReference>
<dbReference type="Gene3D" id="3.90.550.10">
    <property type="entry name" value="Spore Coat Polysaccharide Biosynthesis Protein SpsA, Chain A"/>
    <property type="match status" value="1"/>
</dbReference>